<protein>
    <recommendedName>
        <fullName evidence="12">Amino acid transporter transmembrane domain-containing protein</fullName>
    </recommendedName>
</protein>
<evidence type="ECO:0000256" key="1">
    <source>
        <dbReference type="ARBA" id="ARBA00004127"/>
    </source>
</evidence>
<keyword evidence="6" id="KW-0029">Amino-acid transport</keyword>
<evidence type="ECO:0000256" key="9">
    <source>
        <dbReference type="ARBA" id="ARBA00023294"/>
    </source>
</evidence>
<dbReference type="EMBL" id="JARPOI010000008">
    <property type="protein sequence ID" value="KAJ9175076.1"/>
    <property type="molecule type" value="Genomic_DNA"/>
</dbReference>
<evidence type="ECO:0000256" key="11">
    <source>
        <dbReference type="SAM" id="Phobius"/>
    </source>
</evidence>
<gene>
    <name evidence="13" type="ORF">P3X46_013658</name>
</gene>
<evidence type="ECO:0000313" key="14">
    <source>
        <dbReference type="Proteomes" id="UP001174677"/>
    </source>
</evidence>
<evidence type="ECO:0000256" key="8">
    <source>
        <dbReference type="ARBA" id="ARBA00023136"/>
    </source>
</evidence>
<evidence type="ECO:0000256" key="6">
    <source>
        <dbReference type="ARBA" id="ARBA00022970"/>
    </source>
</evidence>
<evidence type="ECO:0000256" key="2">
    <source>
        <dbReference type="ARBA" id="ARBA00005590"/>
    </source>
</evidence>
<accession>A0ABQ9M4E1</accession>
<keyword evidence="4 11" id="KW-0812">Transmembrane</keyword>
<sequence length="386" mass="42120">MIETDDDGPLKRTGVPSLAWATSQLGWIAGPISLIIFSIITWFFSCLLAGCYRFSGPLLGSRNFTYTAADTITASISMGAIGRSKCFHKKGHNGGCHASNNVYMIIFGNTQIILSQTPNFHQLSGLSIVAALMSFAYSSTGLGLSIAKIAGGKHVRTSLVGATSGVDMRRAEKAWNILQALGDIAFAYSYSVVLTEIQDTLKSRPPENKVMRKASLVGVLITTIFYILCGTLGYAAFGDEAPGNLLTGFGFYEPFWLVDLANMRIVVHLVGAYQVFSQPTVKLVEDWCNQKWPESSFLTKEHSIGTPYCGVYQVNFFSLLWRTAYVTVTSMMAMIFPFFNSVLGFLGAIFPFRDLACLLVSLVAAVACIRGIVMDLHSFQPFKSVS</sequence>
<keyword evidence="9" id="KW-0927">Auxin signaling pathway</keyword>
<keyword evidence="5" id="KW-0769">Symport</keyword>
<feature type="domain" description="Amino acid transporter transmembrane" evidence="12">
    <location>
        <begin position="67"/>
        <end position="350"/>
    </location>
</feature>
<keyword evidence="14" id="KW-1185">Reference proteome</keyword>
<feature type="transmembrane region" description="Helical" evidence="11">
    <location>
        <begin position="324"/>
        <end position="348"/>
    </location>
</feature>
<feature type="domain" description="Amino acid transporter transmembrane" evidence="12">
    <location>
        <begin position="13"/>
        <end position="66"/>
    </location>
</feature>
<comment type="caution">
    <text evidence="13">The sequence shown here is derived from an EMBL/GenBank/DDBJ whole genome shotgun (WGS) entry which is preliminary data.</text>
</comment>
<dbReference type="PANTHER" id="PTHR48017">
    <property type="entry name" value="OS05G0424000 PROTEIN-RELATED"/>
    <property type="match status" value="1"/>
</dbReference>
<feature type="transmembrane region" description="Helical" evidence="11">
    <location>
        <begin position="25"/>
        <end position="52"/>
    </location>
</feature>
<evidence type="ECO:0000256" key="3">
    <source>
        <dbReference type="ARBA" id="ARBA00022448"/>
    </source>
</evidence>
<dbReference type="Pfam" id="PF01490">
    <property type="entry name" value="Aa_trans"/>
    <property type="match status" value="2"/>
</dbReference>
<organism evidence="13 14">
    <name type="scientific">Hevea brasiliensis</name>
    <name type="common">Para rubber tree</name>
    <name type="synonym">Siphonia brasiliensis</name>
    <dbReference type="NCBI Taxonomy" id="3981"/>
    <lineage>
        <taxon>Eukaryota</taxon>
        <taxon>Viridiplantae</taxon>
        <taxon>Streptophyta</taxon>
        <taxon>Embryophyta</taxon>
        <taxon>Tracheophyta</taxon>
        <taxon>Spermatophyta</taxon>
        <taxon>Magnoliopsida</taxon>
        <taxon>eudicotyledons</taxon>
        <taxon>Gunneridae</taxon>
        <taxon>Pentapetalae</taxon>
        <taxon>rosids</taxon>
        <taxon>fabids</taxon>
        <taxon>Malpighiales</taxon>
        <taxon>Euphorbiaceae</taxon>
        <taxon>Crotonoideae</taxon>
        <taxon>Micrandreae</taxon>
        <taxon>Hevea</taxon>
    </lineage>
</organism>
<evidence type="ECO:0000256" key="5">
    <source>
        <dbReference type="ARBA" id="ARBA00022847"/>
    </source>
</evidence>
<keyword evidence="3" id="KW-0813">Transport</keyword>
<evidence type="ECO:0000259" key="12">
    <source>
        <dbReference type="Pfam" id="PF01490"/>
    </source>
</evidence>
<evidence type="ECO:0000256" key="7">
    <source>
        <dbReference type="ARBA" id="ARBA00022989"/>
    </source>
</evidence>
<keyword evidence="7 11" id="KW-1133">Transmembrane helix</keyword>
<feature type="transmembrane region" description="Helical" evidence="11">
    <location>
        <begin position="355"/>
        <end position="373"/>
    </location>
</feature>
<reference evidence="13 14" key="1">
    <citation type="journal article" date="2023" name="Plant Biotechnol. J.">
        <title>Chromosome-level wild Hevea brasiliensis genome provides new tools for genomic-assisted breeding and valuable loci to elevate rubber yield.</title>
        <authorList>
            <person name="Cheng H."/>
            <person name="Song X."/>
            <person name="Hu Y."/>
            <person name="Wu T."/>
            <person name="Yang Q."/>
            <person name="An Z."/>
            <person name="Feng S."/>
            <person name="Deng Z."/>
            <person name="Wu W."/>
            <person name="Zeng X."/>
            <person name="Tu M."/>
            <person name="Wang X."/>
            <person name="Huang H."/>
        </authorList>
    </citation>
    <scope>NUCLEOTIDE SEQUENCE [LARGE SCALE GENOMIC DNA]</scope>
    <source>
        <strain evidence="13">MT/VB/25A 57/8</strain>
    </source>
</reference>
<comment type="function">
    <text evidence="10">Carrier protein involved in proton-driven auxin influx. Mediates the formation of auxin gradient from developing leaves (site of auxin biosynthesis) to tips by contributing to the loading of auxin in vascular tissues and facilitating acropetal (base to tip) auxin transport within inner tissues of the root apex, and basipetal (tip to base) auxin transport within outer tissues of the root apex. May be involved in lateral roots and nodules formation.</text>
</comment>
<evidence type="ECO:0000256" key="4">
    <source>
        <dbReference type="ARBA" id="ARBA00022692"/>
    </source>
</evidence>
<evidence type="ECO:0000256" key="10">
    <source>
        <dbReference type="ARBA" id="ARBA00045588"/>
    </source>
</evidence>
<name>A0ABQ9M4E1_HEVBR</name>
<keyword evidence="8 11" id="KW-0472">Membrane</keyword>
<feature type="transmembrane region" description="Helical" evidence="11">
    <location>
        <begin position="214"/>
        <end position="237"/>
    </location>
</feature>
<dbReference type="Proteomes" id="UP001174677">
    <property type="component" value="Chromosome 8"/>
</dbReference>
<dbReference type="InterPro" id="IPR013057">
    <property type="entry name" value="AA_transpt_TM"/>
</dbReference>
<proteinExistence type="inferred from homology"/>
<comment type="similarity">
    <text evidence="2">Belongs to the amino acid/polyamine transporter 2 family. Amino acid/auxin permease (AAAP) (TC 2.A.18.1) subfamily.</text>
</comment>
<evidence type="ECO:0000313" key="13">
    <source>
        <dbReference type="EMBL" id="KAJ9175076.1"/>
    </source>
</evidence>
<comment type="subcellular location">
    <subcellularLocation>
        <location evidence="1">Endomembrane system</location>
        <topology evidence="1">Multi-pass membrane protein</topology>
    </subcellularLocation>
</comment>